<feature type="transmembrane region" description="Helical" evidence="6">
    <location>
        <begin position="191"/>
        <end position="211"/>
    </location>
</feature>
<dbReference type="InterPro" id="IPR036259">
    <property type="entry name" value="MFS_trans_sf"/>
</dbReference>
<feature type="transmembrane region" description="Helical" evidence="6">
    <location>
        <begin position="125"/>
        <end position="151"/>
    </location>
</feature>
<name>A0AAD5V5Q8_9APHY</name>
<evidence type="ECO:0000256" key="5">
    <source>
        <dbReference type="SAM" id="MobiDB-lite"/>
    </source>
</evidence>
<dbReference type="SUPFAM" id="SSF103473">
    <property type="entry name" value="MFS general substrate transporter"/>
    <property type="match status" value="1"/>
</dbReference>
<keyword evidence="3 6" id="KW-1133">Transmembrane helix</keyword>
<sequence>MTRESILTTGGGSTGTLLSVARVTTLLTSILVTMASGSNYAFSAYGPQLGSRLHLTHTQINLVGLSGHVGLDGSAPLLGRLVDTRGPPVPMTIAFLTLLIGYSGIRQFYISGLPEGISALSPFGLLMLLLCGLLTGIGANAGLACAINATAKSFPDHARTTSTSLVLSGFGLSAFVFTTIAHVAFPGDTSSFLLVLAIGTSLPMILGFFLIKLIPLPSKSNDHPECFVIARRLSSNRRQAPLSEADARAPLLSSDTYEDADVLRCQAPLSSTLDVGSPDTSPLTPVDEGQSHLSSTNLSNESRYNGVESAPLPDISGTDLVWSVEFWLLFTILALLIGTALMCSTDINNVGSISQALYAKSTPIYDDGRASQWQATQVSAISICNFLGRIIIGMTSLQYTVVLFMKPATLGILVDSSKRFLGLRRPMFLSLIAVLFIISQITAYHTSDVRQLWKASSLLGLSYGCSMGIFPSLTIDWFGLAHFSENWGYLGLPLVLGGNIFSIAFGRILDAHSPVTSALNPQSTEVGDGHEERCLDGRDCYKLSFGLTILACCLALCLSVYAAWRDQRTAKALGVDFVASEDDGRDDSLRIE</sequence>
<feature type="transmembrane region" description="Helical" evidence="6">
    <location>
        <begin position="163"/>
        <end position="185"/>
    </location>
</feature>
<feature type="transmembrane region" description="Helical" evidence="6">
    <location>
        <begin position="487"/>
        <end position="509"/>
    </location>
</feature>
<evidence type="ECO:0000313" key="8">
    <source>
        <dbReference type="EMBL" id="KAJ3483195.1"/>
    </source>
</evidence>
<feature type="compositionally biased region" description="Polar residues" evidence="5">
    <location>
        <begin position="272"/>
        <end position="283"/>
    </location>
</feature>
<proteinExistence type="predicted"/>
<dbReference type="AlphaFoldDB" id="A0AAD5V5Q8"/>
<feature type="domain" description="Nodulin-like" evidence="7">
    <location>
        <begin position="24"/>
        <end position="223"/>
    </location>
</feature>
<evidence type="ECO:0000256" key="3">
    <source>
        <dbReference type="ARBA" id="ARBA00022989"/>
    </source>
</evidence>
<accession>A0AAD5V5Q8</accession>
<evidence type="ECO:0000256" key="1">
    <source>
        <dbReference type="ARBA" id="ARBA00004141"/>
    </source>
</evidence>
<reference evidence="8" key="1">
    <citation type="submission" date="2022-07" db="EMBL/GenBank/DDBJ databases">
        <title>Genome Sequence of Physisporinus lineatus.</title>
        <authorList>
            <person name="Buettner E."/>
        </authorList>
    </citation>
    <scope>NUCLEOTIDE SEQUENCE</scope>
    <source>
        <strain evidence="8">VT162</strain>
    </source>
</reference>
<feature type="region of interest" description="Disordered" evidence="5">
    <location>
        <begin position="272"/>
        <end position="302"/>
    </location>
</feature>
<dbReference type="EMBL" id="JANAWD010000238">
    <property type="protein sequence ID" value="KAJ3483195.1"/>
    <property type="molecule type" value="Genomic_DNA"/>
</dbReference>
<protein>
    <recommendedName>
        <fullName evidence="7">Nodulin-like domain-containing protein</fullName>
    </recommendedName>
</protein>
<gene>
    <name evidence="8" type="ORF">NLI96_g6486</name>
</gene>
<feature type="transmembrane region" description="Helical" evidence="6">
    <location>
        <begin position="386"/>
        <end position="405"/>
    </location>
</feature>
<comment type="subcellular location">
    <subcellularLocation>
        <location evidence="1">Membrane</location>
        <topology evidence="1">Multi-pass membrane protein</topology>
    </subcellularLocation>
</comment>
<feature type="transmembrane region" description="Helical" evidence="6">
    <location>
        <begin position="320"/>
        <end position="342"/>
    </location>
</feature>
<keyword evidence="9" id="KW-1185">Reference proteome</keyword>
<feature type="compositionally biased region" description="Polar residues" evidence="5">
    <location>
        <begin position="291"/>
        <end position="302"/>
    </location>
</feature>
<dbReference type="GO" id="GO:0000329">
    <property type="term" value="C:fungal-type vacuole membrane"/>
    <property type="evidence" value="ECO:0007669"/>
    <property type="project" value="TreeGrafter"/>
</dbReference>
<dbReference type="InterPro" id="IPR010658">
    <property type="entry name" value="Nodulin-like"/>
</dbReference>
<evidence type="ECO:0000313" key="9">
    <source>
        <dbReference type="Proteomes" id="UP001212997"/>
    </source>
</evidence>
<feature type="transmembrane region" description="Helical" evidence="6">
    <location>
        <begin position="88"/>
        <end position="105"/>
    </location>
</feature>
<feature type="transmembrane region" description="Helical" evidence="6">
    <location>
        <begin position="20"/>
        <end position="42"/>
    </location>
</feature>
<feature type="transmembrane region" description="Helical" evidence="6">
    <location>
        <begin position="458"/>
        <end position="480"/>
    </location>
</feature>
<keyword evidence="2 6" id="KW-0812">Transmembrane</keyword>
<feature type="transmembrane region" description="Helical" evidence="6">
    <location>
        <begin position="545"/>
        <end position="564"/>
    </location>
</feature>
<dbReference type="Proteomes" id="UP001212997">
    <property type="component" value="Unassembled WGS sequence"/>
</dbReference>
<keyword evidence="4 6" id="KW-0472">Membrane</keyword>
<dbReference type="PANTHER" id="PTHR21576:SF160">
    <property type="entry name" value="NODULIN-LIKE DOMAIN-CONTAINING PROTEIN"/>
    <property type="match status" value="1"/>
</dbReference>
<evidence type="ECO:0000256" key="4">
    <source>
        <dbReference type="ARBA" id="ARBA00023136"/>
    </source>
</evidence>
<organism evidence="8 9">
    <name type="scientific">Meripilus lineatus</name>
    <dbReference type="NCBI Taxonomy" id="2056292"/>
    <lineage>
        <taxon>Eukaryota</taxon>
        <taxon>Fungi</taxon>
        <taxon>Dikarya</taxon>
        <taxon>Basidiomycota</taxon>
        <taxon>Agaricomycotina</taxon>
        <taxon>Agaricomycetes</taxon>
        <taxon>Polyporales</taxon>
        <taxon>Meripilaceae</taxon>
        <taxon>Meripilus</taxon>
    </lineage>
</organism>
<comment type="caution">
    <text evidence="8">The sequence shown here is derived from an EMBL/GenBank/DDBJ whole genome shotgun (WGS) entry which is preliminary data.</text>
</comment>
<dbReference type="Gene3D" id="1.20.1250.20">
    <property type="entry name" value="MFS general substrate transporter like domains"/>
    <property type="match status" value="1"/>
</dbReference>
<evidence type="ECO:0000259" key="7">
    <source>
        <dbReference type="Pfam" id="PF06813"/>
    </source>
</evidence>
<feature type="transmembrane region" description="Helical" evidence="6">
    <location>
        <begin position="426"/>
        <end position="446"/>
    </location>
</feature>
<dbReference type="Pfam" id="PF06813">
    <property type="entry name" value="Nodulin-like"/>
    <property type="match status" value="1"/>
</dbReference>
<evidence type="ECO:0000256" key="2">
    <source>
        <dbReference type="ARBA" id="ARBA00022692"/>
    </source>
</evidence>
<dbReference type="PANTHER" id="PTHR21576">
    <property type="entry name" value="UNCHARACTERIZED NODULIN-LIKE PROTEIN"/>
    <property type="match status" value="1"/>
</dbReference>
<evidence type="ECO:0000256" key="6">
    <source>
        <dbReference type="SAM" id="Phobius"/>
    </source>
</evidence>